<proteinExistence type="inferred from homology"/>
<dbReference type="EMBL" id="BARS01023904">
    <property type="protein sequence ID" value="GAG01777.1"/>
    <property type="molecule type" value="Genomic_DNA"/>
</dbReference>
<dbReference type="InterPro" id="IPR002692">
    <property type="entry name" value="S45"/>
</dbReference>
<feature type="transmembrane region" description="Helical" evidence="2">
    <location>
        <begin position="6"/>
        <end position="26"/>
    </location>
</feature>
<dbReference type="InterPro" id="IPR023343">
    <property type="entry name" value="Penicillin_amidase_dom1"/>
</dbReference>
<accession>X0URA2</accession>
<comment type="caution">
    <text evidence="3">The sequence shown here is derived from an EMBL/GenBank/DDBJ whole genome shotgun (WGS) entry which is preliminary data.</text>
</comment>
<dbReference type="PANTHER" id="PTHR34218">
    <property type="entry name" value="PEPTIDASE S45 PENICILLIN AMIDASE"/>
    <property type="match status" value="1"/>
</dbReference>
<evidence type="ECO:0000256" key="2">
    <source>
        <dbReference type="SAM" id="Phobius"/>
    </source>
</evidence>
<keyword evidence="2" id="KW-0812">Transmembrane</keyword>
<dbReference type="PANTHER" id="PTHR34218:SF4">
    <property type="entry name" value="ACYL-HOMOSERINE LACTONE ACYLASE QUIP"/>
    <property type="match status" value="1"/>
</dbReference>
<name>X0URA2_9ZZZZ</name>
<comment type="similarity">
    <text evidence="1">Belongs to the peptidase S45 family.</text>
</comment>
<evidence type="ECO:0008006" key="4">
    <source>
        <dbReference type="Google" id="ProtNLM"/>
    </source>
</evidence>
<reference evidence="3" key="1">
    <citation type="journal article" date="2014" name="Front. Microbiol.">
        <title>High frequency of phylogenetically diverse reductive dehalogenase-homologous genes in deep subseafloor sedimentary metagenomes.</title>
        <authorList>
            <person name="Kawai M."/>
            <person name="Futagami T."/>
            <person name="Toyoda A."/>
            <person name="Takaki Y."/>
            <person name="Nishi S."/>
            <person name="Hori S."/>
            <person name="Arai W."/>
            <person name="Tsubouchi T."/>
            <person name="Morono Y."/>
            <person name="Uchiyama I."/>
            <person name="Ito T."/>
            <person name="Fujiyama A."/>
            <person name="Inagaki F."/>
            <person name="Takami H."/>
        </authorList>
    </citation>
    <scope>NUCLEOTIDE SEQUENCE</scope>
    <source>
        <strain evidence="3">Expedition CK06-06</strain>
    </source>
</reference>
<dbReference type="SUPFAM" id="SSF56235">
    <property type="entry name" value="N-terminal nucleophile aminohydrolases (Ntn hydrolases)"/>
    <property type="match status" value="1"/>
</dbReference>
<organism evidence="3">
    <name type="scientific">marine sediment metagenome</name>
    <dbReference type="NCBI Taxonomy" id="412755"/>
    <lineage>
        <taxon>unclassified sequences</taxon>
        <taxon>metagenomes</taxon>
        <taxon>ecological metagenomes</taxon>
    </lineage>
</organism>
<dbReference type="Gene3D" id="1.10.439.10">
    <property type="entry name" value="Penicillin Amidohydrolase, domain 1"/>
    <property type="match status" value="1"/>
</dbReference>
<keyword evidence="2" id="KW-0472">Membrane</keyword>
<protein>
    <recommendedName>
        <fullName evidence="4">Penicillin acylase family protein</fullName>
    </recommendedName>
</protein>
<gene>
    <name evidence="3" type="ORF">S01H1_38022</name>
</gene>
<dbReference type="InterPro" id="IPR029055">
    <property type="entry name" value="Ntn_hydrolases_N"/>
</dbReference>
<evidence type="ECO:0000313" key="3">
    <source>
        <dbReference type="EMBL" id="GAG01777.1"/>
    </source>
</evidence>
<keyword evidence="2" id="KW-1133">Transmembrane helix</keyword>
<dbReference type="GO" id="GO:0017000">
    <property type="term" value="P:antibiotic biosynthetic process"/>
    <property type="evidence" value="ECO:0007669"/>
    <property type="project" value="InterPro"/>
</dbReference>
<sequence length="87" mass="10007">MKYLKYILTIGAMLILLTFLTFKLYFHYDIPEYGGTQSLSGLQDTVEVFTDPYGIPHVFAKNNKDLFYTAGYIIARERLFQLSLLAA</sequence>
<dbReference type="Pfam" id="PF01804">
    <property type="entry name" value="Penicil_amidase"/>
    <property type="match status" value="1"/>
</dbReference>
<dbReference type="AlphaFoldDB" id="X0URA2"/>
<dbReference type="GO" id="GO:0016811">
    <property type="term" value="F:hydrolase activity, acting on carbon-nitrogen (but not peptide) bonds, in linear amides"/>
    <property type="evidence" value="ECO:0007669"/>
    <property type="project" value="InterPro"/>
</dbReference>
<feature type="non-terminal residue" evidence="3">
    <location>
        <position position="87"/>
    </location>
</feature>
<evidence type="ECO:0000256" key="1">
    <source>
        <dbReference type="ARBA" id="ARBA00006586"/>
    </source>
</evidence>